<dbReference type="Gene3D" id="3.40.50.300">
    <property type="entry name" value="P-loop containing nucleotide triphosphate hydrolases"/>
    <property type="match status" value="1"/>
</dbReference>
<dbReference type="PANTHER" id="PTHR10039">
    <property type="entry name" value="AMELOGENIN"/>
    <property type="match status" value="1"/>
</dbReference>
<dbReference type="EMBL" id="VMNF01000005">
    <property type="protein sequence ID" value="TXC08427.1"/>
    <property type="molecule type" value="Genomic_DNA"/>
</dbReference>
<keyword evidence="2" id="KW-0040">ANK repeat</keyword>
<evidence type="ECO:0000259" key="3">
    <source>
        <dbReference type="Pfam" id="PF24883"/>
    </source>
</evidence>
<sequence>MIQDVQRYNQIIHTALAADSLAMFEHCLSRQDEIKNGLDKINLTAERILGIQVKISLDAKRNQVLRDFGRVNPRGEYETNRKLRQGLTGIWLTQGPDFDFWYSTPGSRLWCSGIPGAGKSVLAVAMIEECLQRNAQDTRKAVAYFFCTYKNESSQHSMTILSSLCMQLAMQSESAFQILQEYHDQLFSGRDLSARPTAETLAQKLHLICACFTRTYIIVDGLDECDHRVAANVECLAKLSLLQGYDVINMALSSRDEIIIRQRLKNDFPHVEIKAHTEDLQLYVASELSERIASKQLRLRVQSLKDLIITRLVGEAKGMFRWVACQLDYMCELPTDRARREALSKLPPSLYATYDRILLRIDGYDDTVKRLVKKAILMLATSFVSLSFEEICQAISLEEDATTLEDDEIVEEEELLRWCSSLVRVSKSGSFNGGKTRIQFAHFTVKEYLHSLKTRNSDHECPQLKEYAVSHEDGIDFFSFLCLRFLTMEDIERFSPTRDTTRAISCILAQRRRRTFYEPSVLTWVAYATASKMGDRTRKLLRKLLHPSKTPAFCLWAIDFIFCHHPSSIEASSEPIKILSQVIAAEIFTELVKAGVSITAQGVQLFSIRYNRYLQMPSSTSETSQVWSRFPQFFNVLGNNNAPGSPRFILRQETEELIFRTGEKIPPQSPKEQSLDGASDEEVLAYIHSLIKLNDETGMNSFLSTRRAKLAQLTDIDPEHPGWNALHLALLERSYRVLDPFLAFGLDPRADRPDGFKPVHMCCRENTCGALQALLRFGGSTLNTDNLGRTVWHLAAELNSVTVLEELLDLGDVDVALKMTSKPHEMAICAAATRLHLEAVCLLLPFYKTEEYWTSSKALSLILYEPRFSEAMQSLHRFGILSQTSCGMRALAYSFHWAILQDDVQTCEKLYGLGCPLECELPFAILLTPLALAIIQGYYKVMGWLIRMGAPVSTIMAHPNKDAYCTVLDLFLERPNLNHLLPTLLDAYLAEGGAGSHKQHSVLEIPLASHNTYGLMIMLNKLQGKALGQGEVTKFFRDISGSRIFESTSTLDSLSAIINQGDTLYPNRTPLFLAAAQNNVKAANALLIHGADVNIADDRNCTPLFVASEHGSAEVVELLLSRGAHVDVMNTSSHELLDVAFVQKSWKVVDILLAAGLPSNRINSEGRNLLMLMTLWTCVPGTKPNIGLFKQLLDHGVDLYLCDKFGYSASHCLFTSPCRCYLLFMLNMRLDLQVGKLSSWPDHFFSNGVDTLVAITYNLRYVKPSVKIEGVRQLCGLRTPGAHSLLCRAACWGSVTAIQNFVKLGIGDLEHHCREHGSPLNAAIQSHRLEAVKFLTLHGAKVPDYLCKPKNSSLSTANPDFVIRQWLFVGRYNEKRRISFNLLNEETEIKSWSGVWVARVPLRWQKRSSVDSILEYAKRRHWVEIEYKSSTVRDTQLVRTKERCGSMSSVECEGYC</sequence>
<name>A0A5C6TC48_FUSOC</name>
<dbReference type="InterPro" id="IPR027417">
    <property type="entry name" value="P-loop_NTPase"/>
</dbReference>
<gene>
    <name evidence="4" type="ORF">FocTR4_00003375</name>
</gene>
<dbReference type="InterPro" id="IPR002110">
    <property type="entry name" value="Ankyrin_rpt"/>
</dbReference>
<dbReference type="SUPFAM" id="SSF48403">
    <property type="entry name" value="Ankyrin repeat"/>
    <property type="match status" value="2"/>
</dbReference>
<dbReference type="PROSITE" id="PS50297">
    <property type="entry name" value="ANK_REP_REGION"/>
    <property type="match status" value="2"/>
</dbReference>
<dbReference type="PROSITE" id="PS50088">
    <property type="entry name" value="ANK_REPEAT"/>
    <property type="match status" value="2"/>
</dbReference>
<dbReference type="Gene3D" id="1.25.40.20">
    <property type="entry name" value="Ankyrin repeat-containing domain"/>
    <property type="match status" value="3"/>
</dbReference>
<feature type="domain" description="Nephrocystin 3-like N-terminal" evidence="3">
    <location>
        <begin position="88"/>
        <end position="255"/>
    </location>
</feature>
<comment type="caution">
    <text evidence="4">The sequence shown here is derived from an EMBL/GenBank/DDBJ whole genome shotgun (WGS) entry which is preliminary data.</text>
</comment>
<dbReference type="Pfam" id="PF24883">
    <property type="entry name" value="NPHP3_N"/>
    <property type="match status" value="1"/>
</dbReference>
<dbReference type="SMART" id="SM00248">
    <property type="entry name" value="ANK"/>
    <property type="match status" value="11"/>
</dbReference>
<dbReference type="Proteomes" id="UP000321331">
    <property type="component" value="Unassembled WGS sequence"/>
</dbReference>
<reference evidence="4 5" key="1">
    <citation type="submission" date="2019-07" db="EMBL/GenBank/DDBJ databases">
        <title>The First High-Quality Draft Genome Sequence of the Causal Agent of the Current Panama Disease Epidemic.</title>
        <authorList>
            <person name="Warmington R.J."/>
            <person name="Kay W."/>
            <person name="Jeffries A."/>
            <person name="Bebber D."/>
            <person name="Moore K."/>
            <person name="Studholme D.J."/>
        </authorList>
    </citation>
    <scope>NUCLEOTIDE SEQUENCE [LARGE SCALE GENOMIC DNA]</scope>
    <source>
        <strain evidence="4 5">TR4</strain>
    </source>
</reference>
<dbReference type="Pfam" id="PF12796">
    <property type="entry name" value="Ank_2"/>
    <property type="match status" value="2"/>
</dbReference>
<protein>
    <recommendedName>
        <fullName evidence="3">Nephrocystin 3-like N-terminal domain-containing protein</fullName>
    </recommendedName>
</protein>
<evidence type="ECO:0000313" key="4">
    <source>
        <dbReference type="EMBL" id="TXC08427.1"/>
    </source>
</evidence>
<dbReference type="InterPro" id="IPR036770">
    <property type="entry name" value="Ankyrin_rpt-contain_sf"/>
</dbReference>
<evidence type="ECO:0000256" key="1">
    <source>
        <dbReference type="ARBA" id="ARBA00022737"/>
    </source>
</evidence>
<organism evidence="4 5">
    <name type="scientific">Fusarium oxysporum f. sp. cubense</name>
    <dbReference type="NCBI Taxonomy" id="61366"/>
    <lineage>
        <taxon>Eukaryota</taxon>
        <taxon>Fungi</taxon>
        <taxon>Dikarya</taxon>
        <taxon>Ascomycota</taxon>
        <taxon>Pezizomycotina</taxon>
        <taxon>Sordariomycetes</taxon>
        <taxon>Hypocreomycetidae</taxon>
        <taxon>Hypocreales</taxon>
        <taxon>Nectriaceae</taxon>
        <taxon>Fusarium</taxon>
        <taxon>Fusarium oxysporum species complex</taxon>
    </lineage>
</organism>
<keyword evidence="1" id="KW-0677">Repeat</keyword>
<evidence type="ECO:0000256" key="2">
    <source>
        <dbReference type="PROSITE-ProRule" id="PRU00023"/>
    </source>
</evidence>
<dbReference type="InterPro" id="IPR056884">
    <property type="entry name" value="NPHP3-like_N"/>
</dbReference>
<feature type="repeat" description="ANK" evidence="2">
    <location>
        <begin position="1099"/>
        <end position="1131"/>
    </location>
</feature>
<feature type="repeat" description="ANK" evidence="2">
    <location>
        <begin position="1066"/>
        <end position="1098"/>
    </location>
</feature>
<accession>A0A5C6TC48</accession>
<evidence type="ECO:0000313" key="5">
    <source>
        <dbReference type="Proteomes" id="UP000321331"/>
    </source>
</evidence>
<dbReference type="PANTHER" id="PTHR10039:SF15">
    <property type="entry name" value="NACHT DOMAIN-CONTAINING PROTEIN"/>
    <property type="match status" value="1"/>
</dbReference>
<proteinExistence type="predicted"/>